<dbReference type="Pfam" id="PF10082">
    <property type="entry name" value="BBP2_2"/>
    <property type="match status" value="1"/>
</dbReference>
<accession>A0A078LWK0</accession>
<dbReference type="EMBL" id="CCSF01000001">
    <property type="protein sequence ID" value="CDZ94241.1"/>
    <property type="molecule type" value="Genomic_DNA"/>
</dbReference>
<evidence type="ECO:0000313" key="2">
    <source>
        <dbReference type="EMBL" id="CDZ94241.1"/>
    </source>
</evidence>
<keyword evidence="1" id="KW-0732">Signal</keyword>
<name>A0A078LWK0_9PSED</name>
<sequence length="397" mass="45751">MNQKFISGKGFVMRKITLAGASLVCLATTQALAANDPRYVRIGGFEFTPTLVVRESYDDNYRGLSENEQASWVTGINPTFLLATGNRNSEYELEYSLNHDHFHSDSEATNTDHHLSFRSAMEFSSRHRLNWGLAYHRVEETADTDDITENDKYSTKVARAAYRFGARTARNQLEFGTRYEERRYHNSGTLNESEERDSLMFNTIWFHRLGGTTHSLLELRHTDHDYVQSTALRDSTNKALLGGISWEAGGKTSGSVKLGVERKDFDSSQRDDFTSPMWEAGVTWEPRSYSVFKLNTRRAFDEGDDGASTINDWTTLATWEHAWTSRVSTELLYRYSDREYKGLNRDDERTSYGVGMTWSPDRWIDVTLSYLRTENDSTFSWETYDRNVYLLSFDMSL</sequence>
<dbReference type="STRING" id="1499686.BN1079_01555"/>
<gene>
    <name evidence="2" type="ORF">BN1079_01555</name>
</gene>
<dbReference type="AlphaFoldDB" id="A0A078LWK0"/>
<evidence type="ECO:0008006" key="4">
    <source>
        <dbReference type="Google" id="ProtNLM"/>
    </source>
</evidence>
<organism evidence="2 3">
    <name type="scientific">Pseudomonas saudiphocaensis</name>
    <dbReference type="NCBI Taxonomy" id="1499686"/>
    <lineage>
        <taxon>Bacteria</taxon>
        <taxon>Pseudomonadati</taxon>
        <taxon>Pseudomonadota</taxon>
        <taxon>Gammaproteobacteria</taxon>
        <taxon>Pseudomonadales</taxon>
        <taxon>Pseudomonadaceae</taxon>
        <taxon>Pseudomonas</taxon>
    </lineage>
</organism>
<dbReference type="eggNOG" id="COG5338">
    <property type="taxonomic scope" value="Bacteria"/>
</dbReference>
<proteinExistence type="predicted"/>
<dbReference type="SUPFAM" id="SSF56935">
    <property type="entry name" value="Porins"/>
    <property type="match status" value="1"/>
</dbReference>
<protein>
    <recommendedName>
        <fullName evidence="4">DUF560 domain-containing protein</fullName>
    </recommendedName>
</protein>
<evidence type="ECO:0000313" key="3">
    <source>
        <dbReference type="Proteomes" id="UP000053902"/>
    </source>
</evidence>
<evidence type="ECO:0000256" key="1">
    <source>
        <dbReference type="SAM" id="SignalP"/>
    </source>
</evidence>
<dbReference type="HOGENOM" id="CLU_052040_0_0_6"/>
<dbReference type="Proteomes" id="UP000053902">
    <property type="component" value="Unassembled WGS sequence"/>
</dbReference>
<keyword evidence="3" id="KW-1185">Reference proteome</keyword>
<feature type="chain" id="PRO_5001741449" description="DUF560 domain-containing protein" evidence="1">
    <location>
        <begin position="34"/>
        <end position="397"/>
    </location>
</feature>
<reference evidence="2 3" key="1">
    <citation type="submission" date="2014-07" db="EMBL/GenBank/DDBJ databases">
        <authorList>
            <person name="Urmite Genomes Urmite Genomes"/>
        </authorList>
    </citation>
    <scope>NUCLEOTIDE SEQUENCE [LARGE SCALE GENOMIC DNA]</scope>
    <source>
        <strain evidence="2 3">20_BN</strain>
    </source>
</reference>
<feature type="signal peptide" evidence="1">
    <location>
        <begin position="1"/>
        <end position="33"/>
    </location>
</feature>
<dbReference type="InterPro" id="IPR018759">
    <property type="entry name" value="BBP2_2"/>
</dbReference>